<evidence type="ECO:0000313" key="7">
    <source>
        <dbReference type="EMBL" id="MTI24149.1"/>
    </source>
</evidence>
<keyword evidence="8" id="KW-1185">Reference proteome</keyword>
<dbReference type="InterPro" id="IPR035952">
    <property type="entry name" value="Rhomboid-like_sf"/>
</dbReference>
<sequence>MMGEGIRLRKSIYYTLAFVALIWGVKIIEFAFDYNFGEFGILPRTLSGSVGIFTAPLIHGDIYHLLSNTLPIIILGVGLFYFYDKIALWVVLLIYLITGFWVWIAARDAYHIGASGVVYGLLTFLLFSGFFRRDSSTLAISFIVLFLYGGTFLTGMIPEDSGISWESHLMGAIAGVFCAVYFRNYKIGTLLKQELDEEHYLEDNQPARYTYHYKPKSAEPEDASGPKEQHYIIKYPLDPENK</sequence>
<evidence type="ECO:0000259" key="6">
    <source>
        <dbReference type="Pfam" id="PF01694"/>
    </source>
</evidence>
<organism evidence="7 8">
    <name type="scientific">Fulvivirga kasyanovii</name>
    <dbReference type="NCBI Taxonomy" id="396812"/>
    <lineage>
        <taxon>Bacteria</taxon>
        <taxon>Pseudomonadati</taxon>
        <taxon>Bacteroidota</taxon>
        <taxon>Cytophagia</taxon>
        <taxon>Cytophagales</taxon>
        <taxon>Fulvivirgaceae</taxon>
        <taxon>Fulvivirga</taxon>
    </lineage>
</organism>
<keyword evidence="7" id="KW-0378">Hydrolase</keyword>
<feature type="transmembrane region" description="Helical" evidence="5">
    <location>
        <begin position="86"/>
        <end position="104"/>
    </location>
</feature>
<feature type="transmembrane region" description="Helical" evidence="5">
    <location>
        <begin position="12"/>
        <end position="32"/>
    </location>
</feature>
<dbReference type="Pfam" id="PF01694">
    <property type="entry name" value="Rhomboid"/>
    <property type="match status" value="1"/>
</dbReference>
<evidence type="ECO:0000256" key="5">
    <source>
        <dbReference type="SAM" id="Phobius"/>
    </source>
</evidence>
<dbReference type="InterPro" id="IPR022764">
    <property type="entry name" value="Peptidase_S54_rhomboid_dom"/>
</dbReference>
<accession>A0ABW9RJ93</accession>
<dbReference type="Proteomes" id="UP000798808">
    <property type="component" value="Unassembled WGS sequence"/>
</dbReference>
<name>A0ABW9RJ93_9BACT</name>
<keyword evidence="7" id="KW-0645">Protease</keyword>
<keyword evidence="2 5" id="KW-0812">Transmembrane</keyword>
<dbReference type="GO" id="GO:0006508">
    <property type="term" value="P:proteolysis"/>
    <property type="evidence" value="ECO:0007669"/>
    <property type="project" value="UniProtKB-KW"/>
</dbReference>
<keyword evidence="3 5" id="KW-1133">Transmembrane helix</keyword>
<dbReference type="PANTHER" id="PTHR43731">
    <property type="entry name" value="RHOMBOID PROTEASE"/>
    <property type="match status" value="1"/>
</dbReference>
<evidence type="ECO:0000256" key="2">
    <source>
        <dbReference type="ARBA" id="ARBA00022692"/>
    </source>
</evidence>
<dbReference type="SUPFAM" id="SSF144091">
    <property type="entry name" value="Rhomboid-like"/>
    <property type="match status" value="1"/>
</dbReference>
<proteinExistence type="predicted"/>
<feature type="transmembrane region" description="Helical" evidence="5">
    <location>
        <begin position="138"/>
        <end position="157"/>
    </location>
</feature>
<dbReference type="InterPro" id="IPR050925">
    <property type="entry name" value="Rhomboid_protease_S54"/>
</dbReference>
<dbReference type="GO" id="GO:0008233">
    <property type="term" value="F:peptidase activity"/>
    <property type="evidence" value="ECO:0007669"/>
    <property type="project" value="UniProtKB-KW"/>
</dbReference>
<evidence type="ECO:0000256" key="3">
    <source>
        <dbReference type="ARBA" id="ARBA00022989"/>
    </source>
</evidence>
<feature type="domain" description="Peptidase S54 rhomboid" evidence="6">
    <location>
        <begin position="51"/>
        <end position="183"/>
    </location>
</feature>
<gene>
    <name evidence="7" type="ORF">E1163_04240</name>
</gene>
<feature type="transmembrane region" description="Helical" evidence="5">
    <location>
        <begin position="110"/>
        <end position="131"/>
    </location>
</feature>
<evidence type="ECO:0000256" key="4">
    <source>
        <dbReference type="ARBA" id="ARBA00023136"/>
    </source>
</evidence>
<feature type="transmembrane region" description="Helical" evidence="5">
    <location>
        <begin position="62"/>
        <end position="81"/>
    </location>
</feature>
<evidence type="ECO:0000313" key="8">
    <source>
        <dbReference type="Proteomes" id="UP000798808"/>
    </source>
</evidence>
<comment type="subcellular location">
    <subcellularLocation>
        <location evidence="1">Membrane</location>
        <topology evidence="1">Multi-pass membrane protein</topology>
    </subcellularLocation>
</comment>
<protein>
    <submittedName>
        <fullName evidence="7">Rhomboid family intramembrane serine protease</fullName>
    </submittedName>
</protein>
<reference evidence="7 8" key="1">
    <citation type="submission" date="2019-02" db="EMBL/GenBank/DDBJ databases">
        <authorList>
            <person name="Goldberg S.R."/>
            <person name="Haltli B.A."/>
            <person name="Correa H."/>
            <person name="Russell K.G."/>
        </authorList>
    </citation>
    <scope>NUCLEOTIDE SEQUENCE [LARGE SCALE GENOMIC DNA]</scope>
    <source>
        <strain evidence="7 8">JCM 16186</strain>
    </source>
</reference>
<dbReference type="PANTHER" id="PTHR43731:SF9">
    <property type="entry name" value="SLR1461 PROTEIN"/>
    <property type="match status" value="1"/>
</dbReference>
<dbReference type="EMBL" id="SMLW01000372">
    <property type="protein sequence ID" value="MTI24149.1"/>
    <property type="molecule type" value="Genomic_DNA"/>
</dbReference>
<dbReference type="Gene3D" id="1.20.1540.10">
    <property type="entry name" value="Rhomboid-like"/>
    <property type="match status" value="1"/>
</dbReference>
<keyword evidence="4 5" id="KW-0472">Membrane</keyword>
<comment type="caution">
    <text evidence="7">The sequence shown here is derived from an EMBL/GenBank/DDBJ whole genome shotgun (WGS) entry which is preliminary data.</text>
</comment>
<evidence type="ECO:0000256" key="1">
    <source>
        <dbReference type="ARBA" id="ARBA00004141"/>
    </source>
</evidence>
<feature type="transmembrane region" description="Helical" evidence="5">
    <location>
        <begin position="163"/>
        <end position="182"/>
    </location>
</feature>